<protein>
    <submittedName>
        <fullName evidence="1">Uncharacterized protein</fullName>
    </submittedName>
</protein>
<accession>A0A0K2UP05</accession>
<evidence type="ECO:0000313" key="1">
    <source>
        <dbReference type="EMBL" id="CDW39451.1"/>
    </source>
</evidence>
<dbReference type="AlphaFoldDB" id="A0A0K2UP05"/>
<name>A0A0K2UP05_LEPSM</name>
<sequence>MQFEKLKKCLCRYETKFIKTLMFWNGMKIHINNITNSTDKHWISVSLEKVKVSKVLEIVKCIKPELTMKTIYML</sequence>
<dbReference type="EMBL" id="HACA01022090">
    <property type="protein sequence ID" value="CDW39451.1"/>
    <property type="molecule type" value="Transcribed_RNA"/>
</dbReference>
<proteinExistence type="predicted"/>
<organism evidence="1">
    <name type="scientific">Lepeophtheirus salmonis</name>
    <name type="common">Salmon louse</name>
    <name type="synonym">Caligus salmonis</name>
    <dbReference type="NCBI Taxonomy" id="72036"/>
    <lineage>
        <taxon>Eukaryota</taxon>
        <taxon>Metazoa</taxon>
        <taxon>Ecdysozoa</taxon>
        <taxon>Arthropoda</taxon>
        <taxon>Crustacea</taxon>
        <taxon>Multicrustacea</taxon>
        <taxon>Hexanauplia</taxon>
        <taxon>Copepoda</taxon>
        <taxon>Siphonostomatoida</taxon>
        <taxon>Caligidae</taxon>
        <taxon>Lepeophtheirus</taxon>
    </lineage>
</organism>
<reference evidence="1" key="1">
    <citation type="submission" date="2014-05" db="EMBL/GenBank/DDBJ databases">
        <authorList>
            <person name="Chronopoulou M."/>
        </authorList>
    </citation>
    <scope>NUCLEOTIDE SEQUENCE</scope>
    <source>
        <tissue evidence="1">Whole organism</tissue>
    </source>
</reference>